<dbReference type="Gene3D" id="3.40.220.10">
    <property type="entry name" value="Leucine Aminopeptidase, subunit E, domain 1"/>
    <property type="match status" value="1"/>
</dbReference>
<evidence type="ECO:0000313" key="2">
    <source>
        <dbReference type="Proteomes" id="UP000058660"/>
    </source>
</evidence>
<proteinExistence type="predicted"/>
<dbReference type="SUPFAM" id="SSF52949">
    <property type="entry name" value="Macro domain-like"/>
    <property type="match status" value="1"/>
</dbReference>
<organism evidence="1 2">
    <name type="scientific">Thermus aquaticus (strain ATCC BAA-2747 / Y51MC23)</name>
    <dbReference type="NCBI Taxonomy" id="498848"/>
    <lineage>
        <taxon>Bacteria</taxon>
        <taxon>Thermotogati</taxon>
        <taxon>Deinococcota</taxon>
        <taxon>Deinococci</taxon>
        <taxon>Thermales</taxon>
        <taxon>Thermaceae</taxon>
        <taxon>Thermus</taxon>
    </lineage>
</organism>
<geneLocation type="plasmid" evidence="1 2">
    <name>pTA69</name>
</geneLocation>
<accession>A0ABM5VQF5</accession>
<keyword evidence="1" id="KW-0614">Plasmid</keyword>
<dbReference type="RefSeq" id="WP_003049743.1">
    <property type="nucleotide sequence ID" value="NZ_CP010825.1"/>
</dbReference>
<dbReference type="InterPro" id="IPR043472">
    <property type="entry name" value="Macro_dom-like"/>
</dbReference>
<reference evidence="2" key="1">
    <citation type="journal article" date="2015" name="PLoS ONE">
        <title>Complete Genome Sequence of Thermus aquaticus Y51MC23.</title>
        <authorList>
            <person name="Brumm P.J."/>
            <person name="Monsma S."/>
            <person name="Keough B."/>
            <person name="Jasinovica S."/>
            <person name="Ferguson E."/>
            <person name="Schoenfeld T."/>
            <person name="Lodes M."/>
            <person name="Mead D.A."/>
        </authorList>
    </citation>
    <scope>NUCLEOTIDE SEQUENCE [LARGE SCALE GENOMIC DNA]</scope>
    <source>
        <strain evidence="2">BAA-2747 / Y51MC23</strain>
    </source>
</reference>
<name>A0ABM5VQF5_THEA5</name>
<evidence type="ECO:0008006" key="3">
    <source>
        <dbReference type="Google" id="ProtNLM"/>
    </source>
</evidence>
<protein>
    <recommendedName>
        <fullName evidence="3">Macro domain protein</fullName>
    </recommendedName>
</protein>
<gene>
    <name evidence="1" type="ORF">TO73_2776</name>
</gene>
<dbReference type="Proteomes" id="UP000058660">
    <property type="component" value="Plasmid pTA69"/>
</dbReference>
<dbReference type="EMBL" id="CP010825">
    <property type="protein sequence ID" value="ALJ92305.1"/>
    <property type="molecule type" value="Genomic_DNA"/>
</dbReference>
<keyword evidence="2" id="KW-1185">Reference proteome</keyword>
<evidence type="ECO:0000313" key="1">
    <source>
        <dbReference type="EMBL" id="ALJ92305.1"/>
    </source>
</evidence>
<sequence>MLIAKGNFLNPQGGAPRLLLATGNGVVRADGALVMGAGAAKALAQAYPWAPKVFGAMARQATRPNGQHWHLYGLIAFKVNPELAVGVFQSKGDWKAPANLSLIAHSAKKLAEWARKNPGWEVHMAFPGVGLGGLKEGEVLEVLEEHLRDLPVVLYRL</sequence>